<protein>
    <recommendedName>
        <fullName evidence="1">Roadblock/LAMTOR2 domain-containing protein</fullName>
    </recommendedName>
</protein>
<gene>
    <name evidence="2" type="ORF">SAMN05421547_12930</name>
</gene>
<dbReference type="Gene3D" id="3.30.450.30">
    <property type="entry name" value="Dynein light chain 2a, cytoplasmic"/>
    <property type="match status" value="1"/>
</dbReference>
<dbReference type="Pfam" id="PF03259">
    <property type="entry name" value="Robl_LC7"/>
    <property type="match status" value="1"/>
</dbReference>
<accession>A0A1H3TIX6</accession>
<evidence type="ECO:0000313" key="3">
    <source>
        <dbReference type="Proteomes" id="UP000183417"/>
    </source>
</evidence>
<dbReference type="SMART" id="SM00960">
    <property type="entry name" value="Robl_LC7"/>
    <property type="match status" value="1"/>
</dbReference>
<evidence type="ECO:0000313" key="2">
    <source>
        <dbReference type="EMBL" id="SDZ50070.1"/>
    </source>
</evidence>
<sequence length="127" mass="13126">MKNDAALKAAAQAAVQSLMSRLHGVRGCVVSTEDGFEVAARAQGQGSTARLSAMASSMAALGMIAGEENQLGHCANVVVEAAEGFIVMLQAQRPGLTLVISVVASREAVLGQVLYVSREAVRTLEQA</sequence>
<dbReference type="EMBL" id="FNPE01000029">
    <property type="protein sequence ID" value="SDZ50070.1"/>
    <property type="molecule type" value="Genomic_DNA"/>
</dbReference>
<dbReference type="InterPro" id="IPR004942">
    <property type="entry name" value="Roadblock/LAMTOR2_dom"/>
</dbReference>
<dbReference type="GeneID" id="94695474"/>
<reference evidence="2 3" key="1">
    <citation type="submission" date="2016-10" db="EMBL/GenBank/DDBJ databases">
        <authorList>
            <person name="de Groot N.N."/>
        </authorList>
    </citation>
    <scope>NUCLEOTIDE SEQUENCE [LARGE SCALE GENOMIC DNA]</scope>
    <source>
        <strain evidence="2 3">LMG 24775</strain>
    </source>
</reference>
<feature type="domain" description="Roadblock/LAMTOR2" evidence="1">
    <location>
        <begin position="12"/>
        <end position="102"/>
    </location>
</feature>
<proteinExistence type="predicted"/>
<dbReference type="AlphaFoldDB" id="A0A1H3TIX6"/>
<name>A0A1H3TIX6_9BURK</name>
<organism evidence="2 3">
    <name type="scientific">Delftia lacustris</name>
    <dbReference type="NCBI Taxonomy" id="558537"/>
    <lineage>
        <taxon>Bacteria</taxon>
        <taxon>Pseudomonadati</taxon>
        <taxon>Pseudomonadota</taxon>
        <taxon>Betaproteobacteria</taxon>
        <taxon>Burkholderiales</taxon>
        <taxon>Comamonadaceae</taxon>
        <taxon>Delftia</taxon>
    </lineage>
</organism>
<evidence type="ECO:0000259" key="1">
    <source>
        <dbReference type="SMART" id="SM00960"/>
    </source>
</evidence>
<dbReference type="Proteomes" id="UP000183417">
    <property type="component" value="Unassembled WGS sequence"/>
</dbReference>
<dbReference type="SUPFAM" id="SSF103196">
    <property type="entry name" value="Roadblock/LC7 domain"/>
    <property type="match status" value="1"/>
</dbReference>
<dbReference type="RefSeq" id="WP_016449547.1">
    <property type="nucleotide sequence ID" value="NZ_CP141274.1"/>
</dbReference>